<organism evidence="1 2">
    <name type="scientific">Desmophyllum pertusum</name>
    <dbReference type="NCBI Taxonomy" id="174260"/>
    <lineage>
        <taxon>Eukaryota</taxon>
        <taxon>Metazoa</taxon>
        <taxon>Cnidaria</taxon>
        <taxon>Anthozoa</taxon>
        <taxon>Hexacorallia</taxon>
        <taxon>Scleractinia</taxon>
        <taxon>Caryophylliina</taxon>
        <taxon>Caryophylliidae</taxon>
        <taxon>Desmophyllum</taxon>
    </lineage>
</organism>
<dbReference type="Proteomes" id="UP001163046">
    <property type="component" value="Unassembled WGS sequence"/>
</dbReference>
<sequence>MGKWRSHLVQETIVRKDRYETEEALWFYEGMQSATEGEFQDAFDQEADNSALNMMLKERDEVLDKLIELCLQLGEHANLTNCQNDKLGTVQKSLVRVDFVGAKGYDYDKATLKSKVEQLYQM</sequence>
<keyword evidence="2" id="KW-1185">Reference proteome</keyword>
<accession>A0A9X0CVL0</accession>
<proteinExistence type="predicted"/>
<reference evidence="1" key="1">
    <citation type="submission" date="2023-01" db="EMBL/GenBank/DDBJ databases">
        <title>Genome assembly of the deep-sea coral Lophelia pertusa.</title>
        <authorList>
            <person name="Herrera S."/>
            <person name="Cordes E."/>
        </authorList>
    </citation>
    <scope>NUCLEOTIDE SEQUENCE</scope>
    <source>
        <strain evidence="1">USNM1676648</strain>
        <tissue evidence="1">Polyp</tissue>
    </source>
</reference>
<dbReference type="AlphaFoldDB" id="A0A9X0CVL0"/>
<evidence type="ECO:0000313" key="2">
    <source>
        <dbReference type="Proteomes" id="UP001163046"/>
    </source>
</evidence>
<name>A0A9X0CVL0_9CNID</name>
<gene>
    <name evidence="1" type="ORF">OS493_038128</name>
</gene>
<protein>
    <submittedName>
        <fullName evidence="1">Uncharacterized protein</fullName>
    </submittedName>
</protein>
<dbReference type="EMBL" id="MU826435">
    <property type="protein sequence ID" value="KAJ7375913.1"/>
    <property type="molecule type" value="Genomic_DNA"/>
</dbReference>
<evidence type="ECO:0000313" key="1">
    <source>
        <dbReference type="EMBL" id="KAJ7375913.1"/>
    </source>
</evidence>
<comment type="caution">
    <text evidence="1">The sequence shown here is derived from an EMBL/GenBank/DDBJ whole genome shotgun (WGS) entry which is preliminary data.</text>
</comment>